<dbReference type="AlphaFoldDB" id="H3AVH4"/>
<keyword evidence="3" id="KW-0732">Signal</keyword>
<evidence type="ECO:0000313" key="4">
    <source>
        <dbReference type="Ensembl" id="ENSLACP00000013645.2"/>
    </source>
</evidence>
<accession>H3AVH4</accession>
<dbReference type="PANTHER" id="PTHR31253">
    <property type="entry name" value="BRI3-BINDING PROTEIN"/>
    <property type="match status" value="1"/>
</dbReference>
<proteinExistence type="predicted"/>
<name>H3AVH4_LATCH</name>
<feature type="transmembrane region" description="Helical" evidence="2">
    <location>
        <begin position="142"/>
        <end position="159"/>
    </location>
</feature>
<sequence length="228" mass="25537">MKLLLLVVLLLATAAASAARGRREDSQPNSVRRAAQGLYRGLCSVFGEENIGALQRFFSKITDQFVCGMDVLVETLYRIWTDLLDVLGVDASNLTHYFSPTAVTSNPTRAVLLVGAVLLAYWFLALFIGVLFSLLHAVFGRMFWIVRVILFALSCLYILQKHEGNPEQAVLPLCFVVAVYFMTGPVALYRRRNSSTLEDKIDHLEGQIRILNIRLSKLIENLDRGSDQ</sequence>
<evidence type="ECO:0000256" key="1">
    <source>
        <dbReference type="SAM" id="Coils"/>
    </source>
</evidence>
<keyword evidence="5" id="KW-1185">Reference proteome</keyword>
<feature type="chain" id="PRO_5003580646" evidence="3">
    <location>
        <begin position="19"/>
        <end position="228"/>
    </location>
</feature>
<dbReference type="EMBL" id="AFYH01016237">
    <property type="status" value="NOT_ANNOTATED_CDS"/>
    <property type="molecule type" value="Genomic_DNA"/>
</dbReference>
<dbReference type="STRING" id="7897.ENSLACP00000013645"/>
<feature type="transmembrane region" description="Helical" evidence="2">
    <location>
        <begin position="110"/>
        <end position="135"/>
    </location>
</feature>
<reference evidence="4" key="3">
    <citation type="submission" date="2025-09" db="UniProtKB">
        <authorList>
            <consortium name="Ensembl"/>
        </authorList>
    </citation>
    <scope>IDENTIFICATION</scope>
</reference>
<feature type="transmembrane region" description="Helical" evidence="2">
    <location>
        <begin position="171"/>
        <end position="189"/>
    </location>
</feature>
<evidence type="ECO:0000313" key="5">
    <source>
        <dbReference type="Proteomes" id="UP000008672"/>
    </source>
</evidence>
<feature type="signal peptide" evidence="3">
    <location>
        <begin position="1"/>
        <end position="18"/>
    </location>
</feature>
<dbReference type="RefSeq" id="XP_005988983.1">
    <property type="nucleotide sequence ID" value="XM_005988921.3"/>
</dbReference>
<reference evidence="5" key="1">
    <citation type="submission" date="2011-08" db="EMBL/GenBank/DDBJ databases">
        <title>The draft genome of Latimeria chalumnae.</title>
        <authorList>
            <person name="Di Palma F."/>
            <person name="Alfoldi J."/>
            <person name="Johnson J."/>
            <person name="Berlin A."/>
            <person name="Gnerre S."/>
            <person name="Jaffe D."/>
            <person name="MacCallum I."/>
            <person name="Young S."/>
            <person name="Walker B.J."/>
            <person name="Lander E."/>
            <person name="Lindblad-Toh K."/>
        </authorList>
    </citation>
    <scope>NUCLEOTIDE SEQUENCE [LARGE SCALE GENOMIC DNA]</scope>
    <source>
        <strain evidence="5">Wild caught</strain>
    </source>
</reference>
<keyword evidence="2" id="KW-0812">Transmembrane</keyword>
<dbReference type="GO" id="GO:0005739">
    <property type="term" value="C:mitochondrion"/>
    <property type="evidence" value="ECO:0007669"/>
    <property type="project" value="InterPro"/>
</dbReference>
<organism evidence="4 5">
    <name type="scientific">Latimeria chalumnae</name>
    <name type="common">Coelacanth</name>
    <dbReference type="NCBI Taxonomy" id="7897"/>
    <lineage>
        <taxon>Eukaryota</taxon>
        <taxon>Metazoa</taxon>
        <taxon>Chordata</taxon>
        <taxon>Craniata</taxon>
        <taxon>Vertebrata</taxon>
        <taxon>Euteleostomi</taxon>
        <taxon>Coelacanthiformes</taxon>
        <taxon>Coelacanthidae</taxon>
        <taxon>Latimeria</taxon>
    </lineage>
</organism>
<dbReference type="Proteomes" id="UP000008672">
    <property type="component" value="Unassembled WGS sequence"/>
</dbReference>
<protein>
    <submittedName>
        <fullName evidence="4">BRI3 binding protein</fullName>
    </submittedName>
</protein>
<evidence type="ECO:0000256" key="3">
    <source>
        <dbReference type="SAM" id="SignalP"/>
    </source>
</evidence>
<keyword evidence="2" id="KW-1133">Transmembrane helix</keyword>
<dbReference type="GeneTree" id="ENSGT00390000002024"/>
<dbReference type="InterPro" id="IPR033367">
    <property type="entry name" value="BRI3BP"/>
</dbReference>
<dbReference type="KEGG" id="lcm:102349694"/>
<gene>
    <name evidence="4" type="primary">BRI3BP</name>
</gene>
<dbReference type="CTD" id="140707"/>
<dbReference type="InParanoid" id="H3AVH4"/>
<dbReference type="OrthoDB" id="9889463at2759"/>
<feature type="coiled-coil region" evidence="1">
    <location>
        <begin position="194"/>
        <end position="221"/>
    </location>
</feature>
<dbReference type="OMA" id="LMDTFWR"/>
<dbReference type="GeneID" id="102349694"/>
<dbReference type="Ensembl" id="ENSLACT00000013742.2">
    <property type="protein sequence ID" value="ENSLACP00000013645.2"/>
    <property type="gene ID" value="ENSLACG00000012011.2"/>
</dbReference>
<evidence type="ECO:0000256" key="2">
    <source>
        <dbReference type="SAM" id="Phobius"/>
    </source>
</evidence>
<dbReference type="Pfam" id="PF14965">
    <property type="entry name" value="BRI3BP"/>
    <property type="match status" value="1"/>
</dbReference>
<keyword evidence="1" id="KW-0175">Coiled coil</keyword>
<dbReference type="PANTHER" id="PTHR31253:SF0">
    <property type="entry name" value="BRI3-BINDING PROTEIN"/>
    <property type="match status" value="1"/>
</dbReference>
<keyword evidence="2" id="KW-0472">Membrane</keyword>
<dbReference type="eggNOG" id="ENOG502QRNV">
    <property type="taxonomic scope" value="Eukaryota"/>
</dbReference>
<dbReference type="FunCoup" id="H3AVH4">
    <property type="interactions" value="802"/>
</dbReference>
<reference evidence="4" key="2">
    <citation type="submission" date="2025-08" db="UniProtKB">
        <authorList>
            <consortium name="Ensembl"/>
        </authorList>
    </citation>
    <scope>IDENTIFICATION</scope>
</reference>
<dbReference type="HOGENOM" id="CLU_095006_0_0_1"/>